<proteinExistence type="predicted"/>
<sequence length="265" mass="29352">MKRKPTNLKALAGRPKKIAKAPERALLELKQLHGASGLKLSTEDAGMGHAQIAEWARIAKGIVPVWVKIGGPNARNDIKEMIPLEVDGLIAPMVESAYGLENFLSSLHDFTTPLQFKRLKKSINIESRVALTQLDEILEYCGVDGIDEVTIGCSDLSSSMGVSRNDPDFRKLVQKTVKRIRDCGVPVSIGGGICPANIDEILEEAQPLRFNTRLLAFPCDGRPSFRAAVESALQFEIMMLAYDLKQGYISLDEERYRVSEIMKRL</sequence>
<dbReference type="Gene3D" id="3.20.20.60">
    <property type="entry name" value="Phosphoenolpyruvate-binding domains"/>
    <property type="match status" value="1"/>
</dbReference>
<dbReference type="GO" id="GO:0003824">
    <property type="term" value="F:catalytic activity"/>
    <property type="evidence" value="ECO:0007669"/>
    <property type="project" value="InterPro"/>
</dbReference>
<keyword evidence="1" id="KW-0479">Metal-binding</keyword>
<dbReference type="AlphaFoldDB" id="A0A7T0C4F4"/>
<dbReference type="InterPro" id="IPR005000">
    <property type="entry name" value="Aldolase/citrate-lyase_domain"/>
</dbReference>
<protein>
    <recommendedName>
        <fullName evidence="2">HpcH/HpaI aldolase/citrate lyase domain-containing protein</fullName>
    </recommendedName>
</protein>
<dbReference type="Proteomes" id="UP000594464">
    <property type="component" value="Chromosome"/>
</dbReference>
<dbReference type="SUPFAM" id="SSF51621">
    <property type="entry name" value="Phosphoenolpyruvate/pyruvate domain"/>
    <property type="match status" value="1"/>
</dbReference>
<name>A0A7T0C4F4_9BACT</name>
<evidence type="ECO:0000256" key="1">
    <source>
        <dbReference type="ARBA" id="ARBA00022723"/>
    </source>
</evidence>
<gene>
    <name evidence="3" type="ORF">G3M78_13010</name>
</gene>
<dbReference type="Pfam" id="PF03328">
    <property type="entry name" value="HpcH_HpaI"/>
    <property type="match status" value="1"/>
</dbReference>
<dbReference type="InterPro" id="IPR015813">
    <property type="entry name" value="Pyrv/PenolPyrv_kinase-like_dom"/>
</dbReference>
<dbReference type="GO" id="GO:0046872">
    <property type="term" value="F:metal ion binding"/>
    <property type="evidence" value="ECO:0007669"/>
    <property type="project" value="UniProtKB-KW"/>
</dbReference>
<dbReference type="KEGG" id="nva:G3M78_13010"/>
<evidence type="ECO:0000313" key="4">
    <source>
        <dbReference type="Proteomes" id="UP000594464"/>
    </source>
</evidence>
<evidence type="ECO:0000259" key="2">
    <source>
        <dbReference type="Pfam" id="PF03328"/>
    </source>
</evidence>
<dbReference type="InterPro" id="IPR040442">
    <property type="entry name" value="Pyrv_kinase-like_dom_sf"/>
</dbReference>
<evidence type="ECO:0000313" key="3">
    <source>
        <dbReference type="EMBL" id="QPJ66262.1"/>
    </source>
</evidence>
<dbReference type="EMBL" id="CP048620">
    <property type="protein sequence ID" value="QPJ66262.1"/>
    <property type="molecule type" value="Genomic_DNA"/>
</dbReference>
<accession>A0A7T0C4F4</accession>
<reference evidence="4" key="1">
    <citation type="submission" date="2020-02" db="EMBL/GenBank/DDBJ databases">
        <title>Genomic and physiological characterization of two novel Nitrospinaceae genera.</title>
        <authorList>
            <person name="Mueller A.J."/>
            <person name="Jung M.-Y."/>
            <person name="Strachan C.R."/>
            <person name="Herbold C.W."/>
            <person name="Kirkegaard R.H."/>
            <person name="Daims H."/>
        </authorList>
    </citation>
    <scope>NUCLEOTIDE SEQUENCE [LARGE SCALE GENOMIC DNA]</scope>
</reference>
<feature type="domain" description="HpcH/HpaI aldolase/citrate lyase" evidence="2">
    <location>
        <begin position="74"/>
        <end position="184"/>
    </location>
</feature>
<organism evidence="3 4">
    <name type="scientific">Candidatus Nitrohelix vancouverensis</name>
    <dbReference type="NCBI Taxonomy" id="2705534"/>
    <lineage>
        <taxon>Bacteria</taxon>
        <taxon>Pseudomonadati</taxon>
        <taxon>Nitrospinota/Tectimicrobiota group</taxon>
        <taxon>Nitrospinota</taxon>
        <taxon>Nitrospinia</taxon>
        <taxon>Nitrospinales</taxon>
        <taxon>Nitrospinaceae</taxon>
        <taxon>Candidatus Nitrohelix</taxon>
    </lineage>
</organism>